<feature type="chain" id="PRO_5045505217" evidence="2">
    <location>
        <begin position="26"/>
        <end position="198"/>
    </location>
</feature>
<name>A0ABY8DTV4_9LACO</name>
<dbReference type="RefSeq" id="WP_049172957.1">
    <property type="nucleotide sequence ID" value="NZ_CP120687.1"/>
</dbReference>
<sequence>MAKSKQLTVAIVALASVAGFSFSQIEVNHVAAATTPSKSNVASNTASTSGIDPNNPVLPDQSKTRYIDDSQVLETLKAKNPTAYNKIPQATIDSIENSGLLRQGGTYAKVTSDGITIYINSALVTVAKIAGTAAISTALASVLDVEEVGKKSAVFITSSMTGILDQFSAERGIWMHFTNYDPGSTGEGNLLLSSCGQQ</sequence>
<proteinExistence type="predicted"/>
<reference evidence="3 4" key="1">
    <citation type="submission" date="2023-03" db="EMBL/GenBank/DDBJ databases">
        <authorList>
            <person name="Ruckert-Reed C."/>
        </authorList>
    </citation>
    <scope>NUCLEOTIDE SEQUENCE [LARGE SCALE GENOMIC DNA]</scope>
    <source>
        <strain evidence="3 4">DSM 115425</strain>
    </source>
</reference>
<evidence type="ECO:0000256" key="2">
    <source>
        <dbReference type="SAM" id="SignalP"/>
    </source>
</evidence>
<feature type="signal peptide" evidence="2">
    <location>
        <begin position="1"/>
        <end position="25"/>
    </location>
</feature>
<protein>
    <submittedName>
        <fullName evidence="3">Uncharacterized protein</fullName>
    </submittedName>
</protein>
<keyword evidence="4" id="KW-1185">Reference proteome</keyword>
<organism evidence="3 4">
    <name type="scientific">Lacticaseibacillus huelsenbergensis</name>
    <dbReference type="NCBI Taxonomy" id="3035291"/>
    <lineage>
        <taxon>Bacteria</taxon>
        <taxon>Bacillati</taxon>
        <taxon>Bacillota</taxon>
        <taxon>Bacilli</taxon>
        <taxon>Lactobacillales</taxon>
        <taxon>Lactobacillaceae</taxon>
        <taxon>Lacticaseibacillus</taxon>
    </lineage>
</organism>
<accession>A0ABY8DTV4</accession>
<evidence type="ECO:0000256" key="1">
    <source>
        <dbReference type="SAM" id="MobiDB-lite"/>
    </source>
</evidence>
<evidence type="ECO:0000313" key="3">
    <source>
        <dbReference type="EMBL" id="WFB40434.1"/>
    </source>
</evidence>
<evidence type="ECO:0000313" key="4">
    <source>
        <dbReference type="Proteomes" id="UP001220228"/>
    </source>
</evidence>
<dbReference type="Proteomes" id="UP001220228">
    <property type="component" value="Chromosome"/>
</dbReference>
<feature type="region of interest" description="Disordered" evidence="1">
    <location>
        <begin position="36"/>
        <end position="62"/>
    </location>
</feature>
<feature type="compositionally biased region" description="Polar residues" evidence="1">
    <location>
        <begin position="36"/>
        <end position="52"/>
    </location>
</feature>
<gene>
    <name evidence="3" type="ORF">LHUE1_001226</name>
</gene>
<keyword evidence="2" id="KW-0732">Signal</keyword>
<dbReference type="EMBL" id="CP120687">
    <property type="protein sequence ID" value="WFB40434.1"/>
    <property type="molecule type" value="Genomic_DNA"/>
</dbReference>